<dbReference type="RefSeq" id="WP_011043543.1">
    <property type="nucleotide sequence ID" value="NC_003910.7"/>
</dbReference>
<keyword evidence="1" id="KW-1133">Transmembrane helix</keyword>
<gene>
    <name evidence="2" type="ordered locus">CPS_2737</name>
</gene>
<name>Q480S0_COLP3</name>
<proteinExistence type="predicted"/>
<protein>
    <submittedName>
        <fullName evidence="2">Uncharacterized protein</fullName>
    </submittedName>
</protein>
<dbReference type="STRING" id="167879.CPS_2737"/>
<sequence length="64" mass="7150">MDDNKSRMKEMPSSFTIKEALEFEWWFALIGSMSQSKTLTAIVVVVGCISLGAFAFFMFNMAGT</sequence>
<dbReference type="Proteomes" id="UP000000547">
    <property type="component" value="Chromosome"/>
</dbReference>
<dbReference type="HOGENOM" id="CLU_2859992_0_0_6"/>
<evidence type="ECO:0000313" key="3">
    <source>
        <dbReference type="Proteomes" id="UP000000547"/>
    </source>
</evidence>
<dbReference type="KEGG" id="cps:CPS_2737"/>
<feature type="transmembrane region" description="Helical" evidence="1">
    <location>
        <begin position="39"/>
        <end position="59"/>
    </location>
</feature>
<reference evidence="2" key="1">
    <citation type="journal article" date="2005" name="Proc. Natl. Acad. Sci. U.S.A.">
        <title>The psychrophilic lifestyle as revealed by the genome sequence of Colwellia psychrerythraea 34H through genomic and proteomic analyses.</title>
        <authorList>
            <person name="Methe B.A."/>
            <person name="Nelson K.E."/>
            <person name="Deming J.W."/>
            <person name="Momen B."/>
            <person name="Melamud E."/>
            <person name="Zhang X."/>
            <person name="Moult J."/>
            <person name="Madupu R."/>
            <person name="Nelson W.C."/>
            <person name="Dodson R.J."/>
            <person name="Brinkac L.M."/>
            <person name="Daugherty S.C."/>
            <person name="Durkin A.S."/>
            <person name="DeBoy R.T."/>
            <person name="Kolonay J.F."/>
            <person name="Sullivan S.A."/>
            <person name="Zhou L."/>
            <person name="Davidsen T.M."/>
            <person name="Wu M."/>
            <person name="Huston A.L."/>
            <person name="Lewis M."/>
            <person name="Weaver B."/>
            <person name="Weidman J.F."/>
            <person name="Khouri H."/>
            <person name="Utterback T.R."/>
            <person name="Feldblyum T.V."/>
            <person name="Fraser C.M."/>
        </authorList>
    </citation>
    <scope>NUCLEOTIDE SEQUENCE [LARGE SCALE GENOMIC DNA]</scope>
    <source>
        <strain evidence="2">34H</strain>
    </source>
</reference>
<organism evidence="2 3">
    <name type="scientific">Colwellia psychrerythraea (strain 34H / ATCC BAA-681)</name>
    <name type="common">Vibrio psychroerythus</name>
    <dbReference type="NCBI Taxonomy" id="167879"/>
    <lineage>
        <taxon>Bacteria</taxon>
        <taxon>Pseudomonadati</taxon>
        <taxon>Pseudomonadota</taxon>
        <taxon>Gammaproteobacteria</taxon>
        <taxon>Alteromonadales</taxon>
        <taxon>Colwelliaceae</taxon>
        <taxon>Colwellia</taxon>
    </lineage>
</organism>
<accession>Q480S0</accession>
<dbReference type="EMBL" id="CP000083">
    <property type="protein sequence ID" value="AAZ24729.1"/>
    <property type="molecule type" value="Genomic_DNA"/>
</dbReference>
<evidence type="ECO:0000256" key="1">
    <source>
        <dbReference type="SAM" id="Phobius"/>
    </source>
</evidence>
<keyword evidence="1" id="KW-0472">Membrane</keyword>
<dbReference type="AlphaFoldDB" id="Q480S0"/>
<evidence type="ECO:0000313" key="2">
    <source>
        <dbReference type="EMBL" id="AAZ24729.1"/>
    </source>
</evidence>
<keyword evidence="1" id="KW-0812">Transmembrane</keyword>